<proteinExistence type="predicted"/>
<accession>A0A382U0Y9</accession>
<feature type="non-terminal residue" evidence="2">
    <location>
        <position position="1"/>
    </location>
</feature>
<dbReference type="AlphaFoldDB" id="A0A382U0Y9"/>
<dbReference type="Gene3D" id="3.40.50.2000">
    <property type="entry name" value="Glycogen Phosphorylase B"/>
    <property type="match status" value="1"/>
</dbReference>
<dbReference type="PANTHER" id="PTHR12526:SF637">
    <property type="entry name" value="GLYCOSYLTRANSFERASE EPSF-RELATED"/>
    <property type="match status" value="1"/>
</dbReference>
<dbReference type="EMBL" id="UINC01140654">
    <property type="protein sequence ID" value="SVD27933.1"/>
    <property type="molecule type" value="Genomic_DNA"/>
</dbReference>
<organism evidence="2">
    <name type="scientific">marine metagenome</name>
    <dbReference type="NCBI Taxonomy" id="408172"/>
    <lineage>
        <taxon>unclassified sequences</taxon>
        <taxon>metagenomes</taxon>
        <taxon>ecological metagenomes</taxon>
    </lineage>
</organism>
<dbReference type="SUPFAM" id="SSF53756">
    <property type="entry name" value="UDP-Glycosyltransferase/glycogen phosphorylase"/>
    <property type="match status" value="1"/>
</dbReference>
<dbReference type="PANTHER" id="PTHR12526">
    <property type="entry name" value="GLYCOSYLTRANSFERASE"/>
    <property type="match status" value="1"/>
</dbReference>
<feature type="domain" description="Glycosyl transferase family 1" evidence="1">
    <location>
        <begin position="64"/>
        <end position="193"/>
    </location>
</feature>
<dbReference type="InterPro" id="IPR001296">
    <property type="entry name" value="Glyco_trans_1"/>
</dbReference>
<protein>
    <recommendedName>
        <fullName evidence="1">Glycosyl transferase family 1 domain-containing protein</fullName>
    </recommendedName>
</protein>
<dbReference type="Pfam" id="PF00534">
    <property type="entry name" value="Glycos_transf_1"/>
    <property type="match status" value="1"/>
</dbReference>
<evidence type="ECO:0000259" key="1">
    <source>
        <dbReference type="Pfam" id="PF00534"/>
    </source>
</evidence>
<gene>
    <name evidence="2" type="ORF">METZ01_LOCUS380787</name>
</gene>
<reference evidence="2" key="1">
    <citation type="submission" date="2018-05" db="EMBL/GenBank/DDBJ databases">
        <authorList>
            <person name="Lanie J.A."/>
            <person name="Ng W.-L."/>
            <person name="Kazmierczak K.M."/>
            <person name="Andrzejewski T.M."/>
            <person name="Davidsen T.M."/>
            <person name="Wayne K.J."/>
            <person name="Tettelin H."/>
            <person name="Glass J.I."/>
            <person name="Rusch D."/>
            <person name="Podicherti R."/>
            <person name="Tsui H.-C.T."/>
            <person name="Winkler M.E."/>
        </authorList>
    </citation>
    <scope>NUCLEOTIDE SEQUENCE</scope>
</reference>
<sequence length="247" mass="27827">LKKMLFWMLRQGRILRGARAVCFTTDEERRLARGTFSPYRCNEVVTGLGVGEPPPDVDAQTNAFHEKFPSLRNKRMLLFLGRIHRKKGIDLLLRAFEELSTADDHLVVAGPSEDGFFADELVRTSGEFADRITWAGMISGDLKWGALRVADALILPSHQENFGMVVAEALAVGTPVLITDKVNLWREVEDDRVGKVSTDDLFGIRFLMREWKNPSFSKLASNARTCFEKRFRINTAARNLAALVESN</sequence>
<evidence type="ECO:0000313" key="2">
    <source>
        <dbReference type="EMBL" id="SVD27933.1"/>
    </source>
</evidence>
<dbReference type="GO" id="GO:0016757">
    <property type="term" value="F:glycosyltransferase activity"/>
    <property type="evidence" value="ECO:0007669"/>
    <property type="project" value="InterPro"/>
</dbReference>
<name>A0A382U0Y9_9ZZZZ</name>